<dbReference type="PANTHER" id="PTHR30250">
    <property type="entry name" value="PST FAMILY PREDICTED COLANIC ACID TRANSPORTER"/>
    <property type="match status" value="1"/>
</dbReference>
<dbReference type="GO" id="GO:0005886">
    <property type="term" value="C:plasma membrane"/>
    <property type="evidence" value="ECO:0007669"/>
    <property type="project" value="UniProtKB-SubCell"/>
</dbReference>
<evidence type="ECO:0000256" key="5">
    <source>
        <dbReference type="ARBA" id="ARBA00022989"/>
    </source>
</evidence>
<dbReference type="AlphaFoldDB" id="A0A0M4T4C2"/>
<feature type="transmembrane region" description="Helical" evidence="7">
    <location>
        <begin position="183"/>
        <end position="202"/>
    </location>
</feature>
<evidence type="ECO:0000256" key="3">
    <source>
        <dbReference type="ARBA" id="ARBA00022475"/>
    </source>
</evidence>
<reference evidence="8 9" key="2">
    <citation type="journal article" date="2016" name="Genome Announc.">
        <title>Draft Genome Sequence of the N2-Fixing Cyanobacterium Nostoc piscinale CENA21, Isolated from the Brazilian Amazon Floodplain.</title>
        <authorList>
            <person name="Leao T."/>
            <person name="Guimaraes P.I."/>
            <person name="de Melo A.G."/>
            <person name="Ramos R.T."/>
            <person name="Leao P.N."/>
            <person name="Silva A."/>
            <person name="Fiore M.F."/>
            <person name="Schneider M.P."/>
        </authorList>
    </citation>
    <scope>NUCLEOTIDE SEQUENCE [LARGE SCALE GENOMIC DNA]</scope>
    <source>
        <strain evidence="8 9">CENA21</strain>
    </source>
</reference>
<gene>
    <name evidence="8" type="ORF">ACX27_21330</name>
</gene>
<proteinExistence type="inferred from homology"/>
<feature type="transmembrane region" description="Helical" evidence="7">
    <location>
        <begin position="250"/>
        <end position="269"/>
    </location>
</feature>
<reference evidence="9" key="1">
    <citation type="submission" date="2015-07" db="EMBL/GenBank/DDBJ databases">
        <title>Genome Of Nitrogen-Fixing Cyanobacterium Nostoc piscinale CENA21 From Solimoes/Amazon River Floodplain Sediments And Comparative Genomics To Uncover Biosynthetic Natural Products Potential.</title>
        <authorList>
            <person name="Leao T.F."/>
            <person name="Leao P.N."/>
            <person name="Guimaraes P.I."/>
            <person name="de Melo A.G.C."/>
            <person name="Ramos R.T.J."/>
            <person name="Silva A."/>
            <person name="Fiore M.F."/>
            <person name="Schneider M.P.C."/>
        </authorList>
    </citation>
    <scope>NUCLEOTIDE SEQUENCE [LARGE SCALE GENOMIC DNA]</scope>
    <source>
        <strain evidence="9">CENA21</strain>
    </source>
</reference>
<evidence type="ECO:0000256" key="6">
    <source>
        <dbReference type="ARBA" id="ARBA00023136"/>
    </source>
</evidence>
<keyword evidence="3" id="KW-1003">Cell membrane</keyword>
<keyword evidence="8" id="KW-0413">Isomerase</keyword>
<dbReference type="RefSeq" id="WP_062295353.1">
    <property type="nucleotide sequence ID" value="NZ_CP012036.1"/>
</dbReference>
<feature type="transmembrane region" description="Helical" evidence="7">
    <location>
        <begin position="418"/>
        <end position="438"/>
    </location>
</feature>
<dbReference type="Pfam" id="PF13440">
    <property type="entry name" value="Polysacc_synt_3"/>
    <property type="match status" value="1"/>
</dbReference>
<feature type="transmembrane region" description="Helical" evidence="7">
    <location>
        <begin position="362"/>
        <end position="382"/>
    </location>
</feature>
<evidence type="ECO:0000256" key="1">
    <source>
        <dbReference type="ARBA" id="ARBA00004651"/>
    </source>
</evidence>
<name>A0A0M4T4C2_9NOSO</name>
<dbReference type="InterPro" id="IPR050833">
    <property type="entry name" value="Poly_Biosynth_Transport"/>
</dbReference>
<evidence type="ECO:0000256" key="7">
    <source>
        <dbReference type="SAM" id="Phobius"/>
    </source>
</evidence>
<dbReference type="PATRIC" id="fig|224013.5.peg.5117"/>
<protein>
    <submittedName>
        <fullName evidence="8">Sugar isomerase</fullName>
    </submittedName>
</protein>
<comment type="subcellular location">
    <subcellularLocation>
        <location evidence="1">Cell membrane</location>
        <topology evidence="1">Multi-pass membrane protein</topology>
    </subcellularLocation>
</comment>
<dbReference type="OrthoDB" id="9770347at2"/>
<evidence type="ECO:0000313" key="8">
    <source>
        <dbReference type="EMBL" id="ALF54795.1"/>
    </source>
</evidence>
<feature type="transmembrane region" description="Helical" evidence="7">
    <location>
        <begin position="214"/>
        <end position="230"/>
    </location>
</feature>
<dbReference type="EMBL" id="CP012036">
    <property type="protein sequence ID" value="ALF54795.1"/>
    <property type="molecule type" value="Genomic_DNA"/>
</dbReference>
<feature type="transmembrane region" description="Helical" evidence="7">
    <location>
        <begin position="290"/>
        <end position="312"/>
    </location>
</feature>
<organism evidence="8 9">
    <name type="scientific">Nostoc piscinale CENA21</name>
    <dbReference type="NCBI Taxonomy" id="224013"/>
    <lineage>
        <taxon>Bacteria</taxon>
        <taxon>Bacillati</taxon>
        <taxon>Cyanobacteriota</taxon>
        <taxon>Cyanophyceae</taxon>
        <taxon>Nostocales</taxon>
        <taxon>Nostocaceae</taxon>
        <taxon>Nostoc</taxon>
    </lineage>
</organism>
<feature type="transmembrane region" description="Helical" evidence="7">
    <location>
        <begin position="47"/>
        <end position="65"/>
    </location>
</feature>
<feature type="transmembrane region" description="Helical" evidence="7">
    <location>
        <begin position="118"/>
        <end position="135"/>
    </location>
</feature>
<keyword evidence="6 7" id="KW-0472">Membrane</keyword>
<keyword evidence="9" id="KW-1185">Reference proteome</keyword>
<dbReference type="CDD" id="cd13127">
    <property type="entry name" value="MATE_tuaB_like"/>
    <property type="match status" value="1"/>
</dbReference>
<keyword evidence="5 7" id="KW-1133">Transmembrane helix</keyword>
<accession>A0A0M4T4C2</accession>
<sequence length="503" mass="55869">MEPPNQTSNLRHKAVKGVLWSAIESWGKQAVSFGVFFLLARLLGPQAFGLVALSGIFLNFLQIFVDQGFSTAIVQRHDLEPEHLDTAFWTNLGVSILLATLSVACSGLVAFFFKEPKIVPIICWLSLNFVLNGLSSVQQALLQRSLAFKSLAIRSLIAVVVGGIVGIILAFLGFGVWSLVGQYLANSVAQVIALWWVSDWRPRFRFSQKHFKELFAFGINVTGINLLNFVNQNSDNLLIGYFLDSVALGYYSVAYRIFMIVTQLMISVIQKIAMPVFSRLQQEPEKMRKAFYNAISFTSLLAFPVFIGISILSPDLIVTVFGEKWKTSVPVLQLLTLVGPLYAGFYYNGTVIMAMGKPSWNLALYCIQAIGNFTCFLIAVRWGIVAVAASYVFRAYIMSPIPIFVLKKLINIKLTTYLQQYFTPLVATLAMVAGILGIKSLFNLSIRNLFGFPDIVNSYALLALCIVGGFLIYTGTITLIAPQHLQQIRNLLSSLFPKMSLKK</sequence>
<evidence type="ECO:0000256" key="4">
    <source>
        <dbReference type="ARBA" id="ARBA00022692"/>
    </source>
</evidence>
<dbReference type="PANTHER" id="PTHR30250:SF10">
    <property type="entry name" value="LIPOPOLYSACCHARIDE BIOSYNTHESIS PROTEIN WZXC"/>
    <property type="match status" value="1"/>
</dbReference>
<feature type="transmembrane region" description="Helical" evidence="7">
    <location>
        <begin position="332"/>
        <end position="355"/>
    </location>
</feature>
<feature type="transmembrane region" description="Helical" evidence="7">
    <location>
        <begin position="458"/>
        <end position="481"/>
    </location>
</feature>
<evidence type="ECO:0000313" key="9">
    <source>
        <dbReference type="Proteomes" id="UP000062645"/>
    </source>
</evidence>
<evidence type="ECO:0000256" key="2">
    <source>
        <dbReference type="ARBA" id="ARBA00007430"/>
    </source>
</evidence>
<comment type="similarity">
    <text evidence="2">Belongs to the polysaccharide synthase family.</text>
</comment>
<dbReference type="STRING" id="224013.ACX27_21330"/>
<feature type="transmembrane region" description="Helical" evidence="7">
    <location>
        <begin position="156"/>
        <end position="177"/>
    </location>
</feature>
<feature type="transmembrane region" description="Helical" evidence="7">
    <location>
        <begin position="86"/>
        <end position="112"/>
    </location>
</feature>
<dbReference type="KEGG" id="npz:ACX27_21330"/>
<feature type="transmembrane region" description="Helical" evidence="7">
    <location>
        <begin position="388"/>
        <end position="406"/>
    </location>
</feature>
<dbReference type="GO" id="GO:0016853">
    <property type="term" value="F:isomerase activity"/>
    <property type="evidence" value="ECO:0007669"/>
    <property type="project" value="UniProtKB-KW"/>
</dbReference>
<keyword evidence="4 7" id="KW-0812">Transmembrane</keyword>
<dbReference type="Proteomes" id="UP000062645">
    <property type="component" value="Chromosome"/>
</dbReference>